<dbReference type="SUPFAM" id="SSF56112">
    <property type="entry name" value="Protein kinase-like (PK-like)"/>
    <property type="match status" value="1"/>
</dbReference>
<comment type="caution">
    <text evidence="1">The sequence shown here is derived from an EMBL/GenBank/DDBJ whole genome shotgun (WGS) entry which is preliminary data.</text>
</comment>
<dbReference type="Gene3D" id="3.30.200.20">
    <property type="entry name" value="Phosphorylase Kinase, domain 1"/>
    <property type="match status" value="1"/>
</dbReference>
<proteinExistence type="predicted"/>
<dbReference type="InterPro" id="IPR011009">
    <property type="entry name" value="Kinase-like_dom_sf"/>
</dbReference>
<evidence type="ECO:0000313" key="1">
    <source>
        <dbReference type="EMBL" id="GAA4036741.1"/>
    </source>
</evidence>
<dbReference type="Proteomes" id="UP001501747">
    <property type="component" value="Unassembled WGS sequence"/>
</dbReference>
<sequence length="365" mass="40168">MTDEILRAASALLDTTLAEPTDLGGSPRSTVLRCTAGDGESVVVKAYRDEPEALRCFTAEAAGLALGAGAGPKLLAVDTDFPLLVMEDLGAAPSLADALLGDSADKAREALLAWARAYGRLAAESVGREEEFAALRSRYDRGEQQWDIDHWIHKAVDGLPAVLDSLGVAAPDGLMAEISPVIELTRFPVYSPGDICPDNNLLFPDRVRMLDFEGAEYHSVFVDAVYTRMPFSSCWCVFRLPQGIQASIEDTYRSEVVKGHAELLDDEVWREGMRLGMLAWTVDATTALTPRVIEEDRPLHRTRRPVPSLRQLLRYRWEILLSEVSGEVPELPAVAETMRRLLAATERWDVPSMPLYPAFLSTDLG</sequence>
<reference evidence="2" key="1">
    <citation type="journal article" date="2019" name="Int. J. Syst. Evol. Microbiol.">
        <title>The Global Catalogue of Microorganisms (GCM) 10K type strain sequencing project: providing services to taxonomists for standard genome sequencing and annotation.</title>
        <authorList>
            <consortium name="The Broad Institute Genomics Platform"/>
            <consortium name="The Broad Institute Genome Sequencing Center for Infectious Disease"/>
            <person name="Wu L."/>
            <person name="Ma J."/>
        </authorList>
    </citation>
    <scope>NUCLEOTIDE SEQUENCE [LARGE SCALE GENOMIC DNA]</scope>
    <source>
        <strain evidence="2">JCM 17342</strain>
    </source>
</reference>
<dbReference type="RefSeq" id="WP_344885957.1">
    <property type="nucleotide sequence ID" value="NZ_BAABAL010000027.1"/>
</dbReference>
<accession>A0ABP7U641</accession>
<organism evidence="1 2">
    <name type="scientific">Allokutzneria multivorans</name>
    <dbReference type="NCBI Taxonomy" id="1142134"/>
    <lineage>
        <taxon>Bacteria</taxon>
        <taxon>Bacillati</taxon>
        <taxon>Actinomycetota</taxon>
        <taxon>Actinomycetes</taxon>
        <taxon>Pseudonocardiales</taxon>
        <taxon>Pseudonocardiaceae</taxon>
        <taxon>Allokutzneria</taxon>
    </lineage>
</organism>
<evidence type="ECO:0008006" key="3">
    <source>
        <dbReference type="Google" id="ProtNLM"/>
    </source>
</evidence>
<keyword evidence="2" id="KW-1185">Reference proteome</keyword>
<dbReference type="EMBL" id="BAABAL010000027">
    <property type="protein sequence ID" value="GAA4036741.1"/>
    <property type="molecule type" value="Genomic_DNA"/>
</dbReference>
<protein>
    <recommendedName>
        <fullName evidence="3">Aminoglycoside phosphotransferase domain-containing protein</fullName>
    </recommendedName>
</protein>
<evidence type="ECO:0000313" key="2">
    <source>
        <dbReference type="Proteomes" id="UP001501747"/>
    </source>
</evidence>
<name>A0ABP7U641_9PSEU</name>
<gene>
    <name evidence="1" type="ORF">GCM10022247_73210</name>
</gene>